<keyword evidence="1" id="KW-1133">Transmembrane helix</keyword>
<evidence type="ECO:0000256" key="1">
    <source>
        <dbReference type="SAM" id="Phobius"/>
    </source>
</evidence>
<evidence type="ECO:0000313" key="3">
    <source>
        <dbReference type="Proteomes" id="UP000013049"/>
    </source>
</evidence>
<keyword evidence="1" id="KW-0472">Membrane</keyword>
<accession>N8UZL8</accession>
<comment type="caution">
    <text evidence="2">The sequence shown here is derived from an EMBL/GenBank/DDBJ whole genome shotgun (WGS) entry which is preliminary data.</text>
</comment>
<dbReference type="EMBL" id="APPC01000016">
    <property type="protein sequence ID" value="ENU92825.1"/>
    <property type="molecule type" value="Genomic_DNA"/>
</dbReference>
<evidence type="ECO:0008006" key="4">
    <source>
        <dbReference type="Google" id="ProtNLM"/>
    </source>
</evidence>
<dbReference type="HOGENOM" id="CLU_3131239_0_0_6"/>
<organism evidence="2 3">
    <name type="scientific">Acinetobacter vivianii</name>
    <dbReference type="NCBI Taxonomy" id="1776742"/>
    <lineage>
        <taxon>Bacteria</taxon>
        <taxon>Pseudomonadati</taxon>
        <taxon>Pseudomonadota</taxon>
        <taxon>Gammaproteobacteria</taxon>
        <taxon>Moraxellales</taxon>
        <taxon>Moraxellaceae</taxon>
        <taxon>Acinetobacter</taxon>
    </lineage>
</organism>
<evidence type="ECO:0000313" key="2">
    <source>
        <dbReference type="EMBL" id="ENU92825.1"/>
    </source>
</evidence>
<gene>
    <name evidence="2" type="ORF">F971_01812</name>
</gene>
<feature type="transmembrane region" description="Helical" evidence="1">
    <location>
        <begin position="21"/>
        <end position="43"/>
    </location>
</feature>
<proteinExistence type="predicted"/>
<name>N8UZL8_9GAMM</name>
<protein>
    <recommendedName>
        <fullName evidence="4">Transmembrane protein</fullName>
    </recommendedName>
</protein>
<dbReference type="Proteomes" id="UP000013049">
    <property type="component" value="Unassembled WGS sequence"/>
</dbReference>
<reference evidence="2 3" key="1">
    <citation type="submission" date="2013-02" db="EMBL/GenBank/DDBJ databases">
        <title>The Genome Sequence of Acinetobacter sp. NIPH 758.</title>
        <authorList>
            <consortium name="The Broad Institute Genome Sequencing Platform"/>
            <consortium name="The Broad Institute Genome Sequencing Center for Infectious Disease"/>
            <person name="Cerqueira G."/>
            <person name="Feldgarden M."/>
            <person name="Courvalin P."/>
            <person name="Perichon B."/>
            <person name="Grillot-Courvalin C."/>
            <person name="Clermont D."/>
            <person name="Rocha E."/>
            <person name="Yoon E.-J."/>
            <person name="Nemec A."/>
            <person name="Walker B."/>
            <person name="Young S.K."/>
            <person name="Zeng Q."/>
            <person name="Gargeya S."/>
            <person name="Fitzgerald M."/>
            <person name="Haas B."/>
            <person name="Abouelleil A."/>
            <person name="Alvarado L."/>
            <person name="Arachchi H.M."/>
            <person name="Berlin A.M."/>
            <person name="Chapman S.B."/>
            <person name="Dewar J."/>
            <person name="Goldberg J."/>
            <person name="Griggs A."/>
            <person name="Gujja S."/>
            <person name="Hansen M."/>
            <person name="Howarth C."/>
            <person name="Imamovic A."/>
            <person name="Larimer J."/>
            <person name="McCowan C."/>
            <person name="Murphy C."/>
            <person name="Neiman D."/>
            <person name="Pearson M."/>
            <person name="Priest M."/>
            <person name="Roberts A."/>
            <person name="Saif S."/>
            <person name="Shea T."/>
            <person name="Sisk P."/>
            <person name="Sykes S."/>
            <person name="Wortman J."/>
            <person name="Nusbaum C."/>
            <person name="Birren B."/>
        </authorList>
    </citation>
    <scope>NUCLEOTIDE SEQUENCE [LARGE SCALE GENOMIC DNA]</scope>
    <source>
        <strain evidence="2 3">NIPH 758</strain>
    </source>
</reference>
<dbReference type="AlphaFoldDB" id="N8UZL8"/>
<sequence>MQYDDEYNKTRPKRYNYILQYLWKITLIIQIIKLSQLLVFQYFKQVICI</sequence>
<keyword evidence="1" id="KW-0812">Transmembrane</keyword>